<dbReference type="EMBL" id="LZZI01000015">
    <property type="protein sequence ID" value="OOM63235.1"/>
    <property type="molecule type" value="Genomic_DNA"/>
</dbReference>
<protein>
    <recommendedName>
        <fullName evidence="4">DUF2975 domain-containing protein</fullName>
    </recommendedName>
</protein>
<feature type="transmembrane region" description="Helical" evidence="1">
    <location>
        <begin position="92"/>
        <end position="112"/>
    </location>
</feature>
<dbReference type="InterPro" id="IPR021354">
    <property type="entry name" value="DUF2975"/>
</dbReference>
<evidence type="ECO:0000313" key="2">
    <source>
        <dbReference type="EMBL" id="OOM63235.1"/>
    </source>
</evidence>
<dbReference type="RefSeq" id="WP_077837895.1">
    <property type="nucleotide sequence ID" value="NZ_JABTAE010000001.1"/>
</dbReference>
<keyword evidence="1" id="KW-1133">Transmembrane helix</keyword>
<feature type="transmembrane region" description="Helical" evidence="1">
    <location>
        <begin position="118"/>
        <end position="141"/>
    </location>
</feature>
<evidence type="ECO:0000313" key="3">
    <source>
        <dbReference type="Proteomes" id="UP000190973"/>
    </source>
</evidence>
<feature type="transmembrane region" description="Helical" evidence="1">
    <location>
        <begin position="7"/>
        <end position="31"/>
    </location>
</feature>
<evidence type="ECO:0008006" key="4">
    <source>
        <dbReference type="Google" id="ProtNLM"/>
    </source>
</evidence>
<reference evidence="2 3" key="1">
    <citation type="submission" date="2016-05" db="EMBL/GenBank/DDBJ databases">
        <title>Microbial solvent formation.</title>
        <authorList>
            <person name="Poehlein A."/>
            <person name="Montoya Solano J.D."/>
            <person name="Flitsch S."/>
            <person name="Krabben P."/>
            <person name="Duerre P."/>
            <person name="Daniel R."/>
        </authorList>
    </citation>
    <scope>NUCLEOTIDE SEQUENCE [LARGE SCALE GENOMIC DNA]</scope>
    <source>
        <strain evidence="2 3">DSM 53</strain>
    </source>
</reference>
<evidence type="ECO:0000256" key="1">
    <source>
        <dbReference type="SAM" id="Phobius"/>
    </source>
</evidence>
<dbReference type="Proteomes" id="UP000190973">
    <property type="component" value="Unassembled WGS sequence"/>
</dbReference>
<comment type="caution">
    <text evidence="2">The sequence shown here is derived from an EMBL/GenBank/DDBJ whole genome shotgun (WGS) entry which is preliminary data.</text>
</comment>
<dbReference type="Pfam" id="PF11188">
    <property type="entry name" value="DUF2975"/>
    <property type="match status" value="1"/>
</dbReference>
<accession>A0A1S8SDM4</accession>
<proteinExistence type="predicted"/>
<dbReference type="AlphaFoldDB" id="A0A1S8SDM4"/>
<keyword evidence="1" id="KW-0812">Transmembrane</keyword>
<sequence length="153" mass="16846">MKRSSTILLKVSVFIGGPIVALLIFLLPMVTTGLSRVISVSAYLQYLGFIGLYGAVPPFLFALYQTIKFMSYANKNEALSELSVKTLKNIRYCGITISFLYVIAMPLLFIIADGDDAPGIILFALIVILSTSISAVFANIFEKRRHSNKLVKC</sequence>
<keyword evidence="1" id="KW-0472">Membrane</keyword>
<gene>
    <name evidence="2" type="ORF">CLBCK_11680</name>
</gene>
<name>A0A1S8SDM4_CLOBE</name>
<feature type="transmembrane region" description="Helical" evidence="1">
    <location>
        <begin position="43"/>
        <end position="64"/>
    </location>
</feature>
<organism evidence="2 3">
    <name type="scientific">Clostridium beijerinckii</name>
    <name type="common">Clostridium MP</name>
    <dbReference type="NCBI Taxonomy" id="1520"/>
    <lineage>
        <taxon>Bacteria</taxon>
        <taxon>Bacillati</taxon>
        <taxon>Bacillota</taxon>
        <taxon>Clostridia</taxon>
        <taxon>Eubacteriales</taxon>
        <taxon>Clostridiaceae</taxon>
        <taxon>Clostridium</taxon>
    </lineage>
</organism>